<accession>A0A0M2NJ89</accession>
<dbReference type="EMBL" id="LAYJ01000111">
    <property type="protein sequence ID" value="KKI50487.1"/>
    <property type="molecule type" value="Genomic_DNA"/>
</dbReference>
<proteinExistence type="predicted"/>
<organism evidence="1 2">
    <name type="scientific">Christensenella hongkongensis</name>
    <dbReference type="NCBI Taxonomy" id="270498"/>
    <lineage>
        <taxon>Bacteria</taxon>
        <taxon>Bacillati</taxon>
        <taxon>Bacillota</taxon>
        <taxon>Clostridia</taxon>
        <taxon>Christensenellales</taxon>
        <taxon>Christensenellaceae</taxon>
        <taxon>Christensenella</taxon>
    </lineage>
</organism>
<protein>
    <recommendedName>
        <fullName evidence="3">DUF2188 domain-containing protein</fullName>
    </recommendedName>
</protein>
<dbReference type="AlphaFoldDB" id="A0A0M2NJ89"/>
<name>A0A0M2NJ89_9FIRM</name>
<evidence type="ECO:0000313" key="1">
    <source>
        <dbReference type="EMBL" id="KKI50487.1"/>
    </source>
</evidence>
<dbReference type="Proteomes" id="UP000034076">
    <property type="component" value="Unassembled WGS sequence"/>
</dbReference>
<evidence type="ECO:0000313" key="2">
    <source>
        <dbReference type="Proteomes" id="UP000034076"/>
    </source>
</evidence>
<reference evidence="1 2" key="1">
    <citation type="submission" date="2015-04" db="EMBL/GenBank/DDBJ databases">
        <title>Draft genome sequence of bacteremic isolate Catabacter hongkongensis type strain HKU16T.</title>
        <authorList>
            <person name="Lau S.K."/>
            <person name="Teng J.L."/>
            <person name="Huang Y."/>
            <person name="Curreem S.O."/>
            <person name="Tsui S.K."/>
            <person name="Woo P.C."/>
        </authorList>
    </citation>
    <scope>NUCLEOTIDE SEQUENCE [LARGE SCALE GENOMIC DNA]</scope>
    <source>
        <strain evidence="1 2">HKU16</strain>
    </source>
</reference>
<keyword evidence="2" id="KW-1185">Reference proteome</keyword>
<dbReference type="STRING" id="270498.CHK_2079"/>
<evidence type="ECO:0008006" key="3">
    <source>
        <dbReference type="Google" id="ProtNLM"/>
    </source>
</evidence>
<dbReference type="OrthoDB" id="2087185at2"/>
<comment type="caution">
    <text evidence="1">The sequence shown here is derived from an EMBL/GenBank/DDBJ whole genome shotgun (WGS) entry which is preliminary data.</text>
</comment>
<sequence length="69" mass="7768">MTYKIIVRDPSEGTEIYLDNLAKEQAIKEAEERAKDSTKQVYISFVDDEGHGGYLNRDGATCNCPGEPW</sequence>
<dbReference type="RefSeq" id="WP_046443929.1">
    <property type="nucleotide sequence ID" value="NZ_CAUERS010000010.1"/>
</dbReference>
<gene>
    <name evidence="1" type="ORF">CHK_2079</name>
</gene>